<reference evidence="2" key="1">
    <citation type="journal article" date="2019" name="Int. J. Syst. Evol. Microbiol.">
        <title>The Global Catalogue of Microorganisms (GCM) 10K type strain sequencing project: providing services to taxonomists for standard genome sequencing and annotation.</title>
        <authorList>
            <consortium name="The Broad Institute Genomics Platform"/>
            <consortium name="The Broad Institute Genome Sequencing Center for Infectious Disease"/>
            <person name="Wu L."/>
            <person name="Ma J."/>
        </authorList>
    </citation>
    <scope>NUCLEOTIDE SEQUENCE [LARGE SCALE GENOMIC DNA]</scope>
    <source>
        <strain evidence="2">KCTC 42217</strain>
    </source>
</reference>
<organism evidence="1 2">
    <name type="scientific">Paradesertivirga mongoliensis</name>
    <dbReference type="NCBI Taxonomy" id="2100740"/>
    <lineage>
        <taxon>Bacteria</taxon>
        <taxon>Pseudomonadati</taxon>
        <taxon>Bacteroidota</taxon>
        <taxon>Sphingobacteriia</taxon>
        <taxon>Sphingobacteriales</taxon>
        <taxon>Sphingobacteriaceae</taxon>
        <taxon>Paradesertivirga</taxon>
    </lineage>
</organism>
<dbReference type="InterPro" id="IPR058207">
    <property type="entry name" value="PID_CTERM"/>
</dbReference>
<gene>
    <name evidence="1" type="ORF">ACFSJU_07060</name>
</gene>
<evidence type="ECO:0000313" key="2">
    <source>
        <dbReference type="Proteomes" id="UP001597387"/>
    </source>
</evidence>
<dbReference type="NCBIfam" id="NF046080">
    <property type="entry name" value="PID_CTERM"/>
    <property type="match status" value="1"/>
</dbReference>
<dbReference type="EMBL" id="JBHUHZ010000001">
    <property type="protein sequence ID" value="MFD2162147.1"/>
    <property type="molecule type" value="Genomic_DNA"/>
</dbReference>
<protein>
    <submittedName>
        <fullName evidence="1">PID-CTERM protein-sorting domain-containing protein</fullName>
    </submittedName>
</protein>
<sequence>MQKKALLIAGLIFFIFSFCFGQEELPPPPPEDCDPDYDVCEEDTAPIDDGVILLLIAGTLYGLKRIKPGDS</sequence>
<name>A0ABW4ZKJ2_9SPHI</name>
<dbReference type="Proteomes" id="UP001597387">
    <property type="component" value="Unassembled WGS sequence"/>
</dbReference>
<proteinExistence type="predicted"/>
<evidence type="ECO:0000313" key="1">
    <source>
        <dbReference type="EMBL" id="MFD2162147.1"/>
    </source>
</evidence>
<accession>A0ABW4ZKJ2</accession>
<comment type="caution">
    <text evidence="1">The sequence shown here is derived from an EMBL/GenBank/DDBJ whole genome shotgun (WGS) entry which is preliminary data.</text>
</comment>
<keyword evidence="2" id="KW-1185">Reference proteome</keyword>
<dbReference type="RefSeq" id="WP_255897786.1">
    <property type="nucleotide sequence ID" value="NZ_JAFMZO010000001.1"/>
</dbReference>